<comment type="caution">
    <text evidence="5">The sequence shown here is derived from an EMBL/GenBank/DDBJ whole genome shotgun (WGS) entry which is preliminary data.</text>
</comment>
<dbReference type="GO" id="GO:0004674">
    <property type="term" value="F:protein serine/threonine kinase activity"/>
    <property type="evidence" value="ECO:0007669"/>
    <property type="project" value="TreeGrafter"/>
</dbReference>
<gene>
    <name evidence="5" type="ORF">AAE3_LOCUS11334</name>
</gene>
<dbReference type="Gene3D" id="1.10.510.10">
    <property type="entry name" value="Transferase(Phosphotransferase) domain 1"/>
    <property type="match status" value="1"/>
</dbReference>
<dbReference type="GO" id="GO:0035556">
    <property type="term" value="P:intracellular signal transduction"/>
    <property type="evidence" value="ECO:0007669"/>
    <property type="project" value="TreeGrafter"/>
</dbReference>
<feature type="domain" description="Protein kinase" evidence="4">
    <location>
        <begin position="681"/>
        <end position="946"/>
    </location>
</feature>
<proteinExistence type="predicted"/>
<feature type="compositionally biased region" description="Basic and acidic residues" evidence="3">
    <location>
        <begin position="652"/>
        <end position="677"/>
    </location>
</feature>
<keyword evidence="1" id="KW-0547">Nucleotide-binding</keyword>
<evidence type="ECO:0000313" key="6">
    <source>
        <dbReference type="Proteomes" id="UP000467700"/>
    </source>
</evidence>
<evidence type="ECO:0000256" key="3">
    <source>
        <dbReference type="SAM" id="MobiDB-lite"/>
    </source>
</evidence>
<dbReference type="Pfam" id="PF00069">
    <property type="entry name" value="Pkinase"/>
    <property type="match status" value="1"/>
</dbReference>
<dbReference type="InterPro" id="IPR011009">
    <property type="entry name" value="Kinase-like_dom_sf"/>
</dbReference>
<dbReference type="CDD" id="cd00180">
    <property type="entry name" value="PKc"/>
    <property type="match status" value="1"/>
</dbReference>
<dbReference type="EMBL" id="CACVBS010000074">
    <property type="protein sequence ID" value="CAA7269083.1"/>
    <property type="molecule type" value="Genomic_DNA"/>
</dbReference>
<dbReference type="PANTHER" id="PTHR24346">
    <property type="entry name" value="MAP/MICROTUBULE AFFINITY-REGULATING KINASE"/>
    <property type="match status" value="1"/>
</dbReference>
<reference evidence="5 6" key="1">
    <citation type="submission" date="2020-01" db="EMBL/GenBank/DDBJ databases">
        <authorList>
            <person name="Gupta K D."/>
        </authorList>
    </citation>
    <scope>NUCLEOTIDE SEQUENCE [LARGE SCALE GENOMIC DNA]</scope>
</reference>
<dbReference type="Proteomes" id="UP000467700">
    <property type="component" value="Unassembled WGS sequence"/>
</dbReference>
<dbReference type="GO" id="GO:0005524">
    <property type="term" value="F:ATP binding"/>
    <property type="evidence" value="ECO:0007669"/>
    <property type="project" value="UniProtKB-KW"/>
</dbReference>
<name>A0A8S0XQZ8_CYCAE</name>
<keyword evidence="6" id="KW-1185">Reference proteome</keyword>
<dbReference type="SMART" id="SM00220">
    <property type="entry name" value="S_TKc"/>
    <property type="match status" value="1"/>
</dbReference>
<dbReference type="PROSITE" id="PS00108">
    <property type="entry name" value="PROTEIN_KINASE_ST"/>
    <property type="match status" value="1"/>
</dbReference>
<dbReference type="InterPro" id="IPR008271">
    <property type="entry name" value="Ser/Thr_kinase_AS"/>
</dbReference>
<evidence type="ECO:0000313" key="5">
    <source>
        <dbReference type="EMBL" id="CAA7269083.1"/>
    </source>
</evidence>
<organism evidence="5 6">
    <name type="scientific">Cyclocybe aegerita</name>
    <name type="common">Black poplar mushroom</name>
    <name type="synonym">Agrocybe aegerita</name>
    <dbReference type="NCBI Taxonomy" id="1973307"/>
    <lineage>
        <taxon>Eukaryota</taxon>
        <taxon>Fungi</taxon>
        <taxon>Dikarya</taxon>
        <taxon>Basidiomycota</taxon>
        <taxon>Agaricomycotina</taxon>
        <taxon>Agaricomycetes</taxon>
        <taxon>Agaricomycetidae</taxon>
        <taxon>Agaricales</taxon>
        <taxon>Agaricineae</taxon>
        <taxon>Bolbitiaceae</taxon>
        <taxon>Cyclocybe</taxon>
    </lineage>
</organism>
<dbReference type="AlphaFoldDB" id="A0A8S0XQZ8"/>
<dbReference type="GO" id="GO:0005737">
    <property type="term" value="C:cytoplasm"/>
    <property type="evidence" value="ECO:0007669"/>
    <property type="project" value="TreeGrafter"/>
</dbReference>
<dbReference type="PROSITE" id="PS50011">
    <property type="entry name" value="PROTEIN_KINASE_DOM"/>
    <property type="match status" value="1"/>
</dbReference>
<dbReference type="SUPFAM" id="SSF56112">
    <property type="entry name" value="Protein kinase-like (PK-like)"/>
    <property type="match status" value="1"/>
</dbReference>
<evidence type="ECO:0000259" key="4">
    <source>
        <dbReference type="PROSITE" id="PS50011"/>
    </source>
</evidence>
<sequence>MPEVPLAWVIEWITSILATRMRDASDIADFAGKSRARASAVCQRILWHRTSSSWISSGVAARIRCPSQTNARHRLPSCQLWFYAPEESCAVYWCLQFLRSLSPTLYTIYTTPVKVRQRLHHSRHRIEHIVGLWMEMGSVPPHRCCSPSFHNHDRSPHRKMEQLQLKCFYPAQKPRTVVIPNCKDACVAQLLEEIHGKLKQRIPEFKVAMDDLSLYKADLPSNPYEDLDGRARQWILDHQSDELHPQMDINELFQSPPSQGITHILVADPELRHELAMQPHTSPVGEAYEPFVLNMSKRGAFRTVDVGNNGVREEANANLGATILEALGMLQTNRCLTADDITGAVEQFLDNMQTMWPHLSRARTTQQPSRETAISSVAALNDAFSGLHEPNIPVPNESTRIQFRPRYIVAPVSDSLTDRCRPTEIGHLMQVMFAQFDKVLGGGDKETYREISANASVFGAFGHGLIKRDDFRCGYAYDPWPFKLLTKVRNEHYSYRPRSDFYFAYANLPRFLAEVQSEEDKSDRIRMFLQAAVVVRFANSRLEQYKEKRDFFVVTAYIDKKGSLERRVFYQDPKSSNTENTVKYTRRLWYHLTKKEDILSFLCELYNLASWAESPADANSIENEVQGLKEAFDDAADDPNIEAWTAKKTRTRKEPDGGFQEGDRPNQRPRGGNREDEGGPVEQLEALGYRVEASVFKGEGGETWTKISSPLPPTIMTVYRRSDVGSTRPLIAKQVRKPSQELEILQRLRAQSSPSQYIVALFHHAAIGDTTYLIFPRLDPISEESLCDGRIQQPCQSLVAGVGYLHKHGVAHLDLKPDNLLYDARTRELKIIDFDIAVLVEDEEQEVEGYRGTKGWTAPEVRDGQRYSAIRADRWACGRILKWFLRYTGSGTALWNLARQLLAESPRDRPSLIGWCQADSGVLGKTPRCAGFDNGPLPPLKKVCVR</sequence>
<evidence type="ECO:0000256" key="2">
    <source>
        <dbReference type="ARBA" id="ARBA00022840"/>
    </source>
</evidence>
<accession>A0A8S0XQZ8</accession>
<dbReference type="OrthoDB" id="4062651at2759"/>
<dbReference type="PANTHER" id="PTHR24346:SF30">
    <property type="entry name" value="MATERNAL EMBRYONIC LEUCINE ZIPPER KINASE"/>
    <property type="match status" value="1"/>
</dbReference>
<dbReference type="InterPro" id="IPR000719">
    <property type="entry name" value="Prot_kinase_dom"/>
</dbReference>
<feature type="region of interest" description="Disordered" evidence="3">
    <location>
        <begin position="644"/>
        <end position="681"/>
    </location>
</feature>
<keyword evidence="2" id="KW-0067">ATP-binding</keyword>
<evidence type="ECO:0000256" key="1">
    <source>
        <dbReference type="ARBA" id="ARBA00022741"/>
    </source>
</evidence>
<protein>
    <recommendedName>
        <fullName evidence="4">Protein kinase domain-containing protein</fullName>
    </recommendedName>
</protein>